<evidence type="ECO:0000313" key="1">
    <source>
        <dbReference type="EMBL" id="MBK1866015.1"/>
    </source>
</evidence>
<evidence type="ECO:0000313" key="2">
    <source>
        <dbReference type="Proteomes" id="UP000616151"/>
    </source>
</evidence>
<organism evidence="1 2">
    <name type="scientific">Taklimakanibacter albus</name>
    <dbReference type="NCBI Taxonomy" id="2800327"/>
    <lineage>
        <taxon>Bacteria</taxon>
        <taxon>Pseudomonadati</taxon>
        <taxon>Pseudomonadota</taxon>
        <taxon>Alphaproteobacteria</taxon>
        <taxon>Hyphomicrobiales</taxon>
        <taxon>Aestuariivirgaceae</taxon>
        <taxon>Taklimakanibacter</taxon>
    </lineage>
</organism>
<protein>
    <submittedName>
        <fullName evidence="1">Uncharacterized protein</fullName>
    </submittedName>
</protein>
<dbReference type="EMBL" id="JAENHL010000006">
    <property type="protein sequence ID" value="MBK1866015.1"/>
    <property type="molecule type" value="Genomic_DNA"/>
</dbReference>
<sequence length="105" mass="12362">MRRFAFLCLAFLPLLPAQAASAADGLLRPAQYVDPCRDGRVSDGKARSCEEIKRWLRHRDRGADRRPRRHERYDPCTDGSVSDGRPRTCRELRRWFYNPDLQDWD</sequence>
<accession>A0ACC5R030</accession>
<keyword evidence="2" id="KW-1185">Reference proteome</keyword>
<dbReference type="Proteomes" id="UP000616151">
    <property type="component" value="Unassembled WGS sequence"/>
</dbReference>
<comment type="caution">
    <text evidence="1">The sequence shown here is derived from an EMBL/GenBank/DDBJ whole genome shotgun (WGS) entry which is preliminary data.</text>
</comment>
<reference evidence="1" key="1">
    <citation type="submission" date="2021-01" db="EMBL/GenBank/DDBJ databases">
        <authorList>
            <person name="Sun Q."/>
        </authorList>
    </citation>
    <scope>NUCLEOTIDE SEQUENCE</scope>
    <source>
        <strain evidence="1">YIM B02566</strain>
    </source>
</reference>
<name>A0ACC5R030_9HYPH</name>
<proteinExistence type="predicted"/>
<gene>
    <name evidence="1" type="ORF">JHL16_06590</name>
</gene>